<accession>A0ABW0V4L8</accession>
<sequence length="263" mass="27893">MHRPFEAGSTETLHQVQRRNLLRCAALALSCAGLLGVLLALVETGWGPLVRFDRAWVEPLHGFARQHSAWTASMQTLADIGGTVTMRVLLGLAAGWLWIQGARMLAVWAAAEALIGWALGAAEQTAVDRPRPHFADPVAHAAVGGSFPSGHAMASAITCGALLALLWPRANRTGRSVAATLATLAVLAVGWTRIALGAHWPSDVLGGWLSAGLVLGGVTVAIELWRPGALLRDIRRIDWRTRPRVQRVLAGEGTDAKAPGDDS</sequence>
<organism evidence="3 4">
    <name type="scientific">Kitasatospora cinereorecta</name>
    <dbReference type="NCBI Taxonomy" id="285560"/>
    <lineage>
        <taxon>Bacteria</taxon>
        <taxon>Bacillati</taxon>
        <taxon>Actinomycetota</taxon>
        <taxon>Actinomycetes</taxon>
        <taxon>Kitasatosporales</taxon>
        <taxon>Streptomycetaceae</taxon>
        <taxon>Kitasatospora</taxon>
    </lineage>
</organism>
<dbReference type="RefSeq" id="WP_346141802.1">
    <property type="nucleotide sequence ID" value="NZ_BAAAUA010000006.1"/>
</dbReference>
<protein>
    <submittedName>
        <fullName evidence="3">Phosphatase PAP2 family protein</fullName>
    </submittedName>
</protein>
<feature type="domain" description="Phosphatidic acid phosphatase type 2/haloperoxidase" evidence="2">
    <location>
        <begin position="102"/>
        <end position="219"/>
    </location>
</feature>
<dbReference type="InterPro" id="IPR000326">
    <property type="entry name" value="PAP2/HPO"/>
</dbReference>
<dbReference type="Pfam" id="PF01569">
    <property type="entry name" value="PAP2"/>
    <property type="match status" value="1"/>
</dbReference>
<name>A0ABW0V4L8_9ACTN</name>
<proteinExistence type="predicted"/>
<feature type="transmembrane region" description="Helical" evidence="1">
    <location>
        <begin position="80"/>
        <end position="99"/>
    </location>
</feature>
<feature type="transmembrane region" description="Helical" evidence="1">
    <location>
        <begin position="106"/>
        <end position="127"/>
    </location>
</feature>
<dbReference type="SUPFAM" id="SSF48317">
    <property type="entry name" value="Acid phosphatase/Vanadium-dependent haloperoxidase"/>
    <property type="match status" value="1"/>
</dbReference>
<keyword evidence="1" id="KW-1133">Transmembrane helix</keyword>
<dbReference type="PANTHER" id="PTHR14969:SF13">
    <property type="entry name" value="AT30094P"/>
    <property type="match status" value="1"/>
</dbReference>
<evidence type="ECO:0000259" key="2">
    <source>
        <dbReference type="SMART" id="SM00014"/>
    </source>
</evidence>
<evidence type="ECO:0000313" key="3">
    <source>
        <dbReference type="EMBL" id="MFC5640800.1"/>
    </source>
</evidence>
<feature type="transmembrane region" description="Helical" evidence="1">
    <location>
        <begin position="179"/>
        <end position="200"/>
    </location>
</feature>
<dbReference type="Proteomes" id="UP001596066">
    <property type="component" value="Unassembled WGS sequence"/>
</dbReference>
<evidence type="ECO:0000256" key="1">
    <source>
        <dbReference type="SAM" id="Phobius"/>
    </source>
</evidence>
<feature type="transmembrane region" description="Helical" evidence="1">
    <location>
        <begin position="206"/>
        <end position="225"/>
    </location>
</feature>
<evidence type="ECO:0000313" key="4">
    <source>
        <dbReference type="Proteomes" id="UP001596066"/>
    </source>
</evidence>
<keyword evidence="1" id="KW-0472">Membrane</keyword>
<reference evidence="4" key="1">
    <citation type="journal article" date="2019" name="Int. J. Syst. Evol. Microbiol.">
        <title>The Global Catalogue of Microorganisms (GCM) 10K type strain sequencing project: providing services to taxonomists for standard genome sequencing and annotation.</title>
        <authorList>
            <consortium name="The Broad Institute Genomics Platform"/>
            <consortium name="The Broad Institute Genome Sequencing Center for Infectious Disease"/>
            <person name="Wu L."/>
            <person name="Ma J."/>
        </authorList>
    </citation>
    <scope>NUCLEOTIDE SEQUENCE [LARGE SCALE GENOMIC DNA]</scope>
    <source>
        <strain evidence="4">CGMCC 4.1622</strain>
    </source>
</reference>
<keyword evidence="1" id="KW-0812">Transmembrane</keyword>
<comment type="caution">
    <text evidence="3">The sequence shown here is derived from an EMBL/GenBank/DDBJ whole genome shotgun (WGS) entry which is preliminary data.</text>
</comment>
<feature type="transmembrane region" description="Helical" evidence="1">
    <location>
        <begin position="21"/>
        <end position="42"/>
    </location>
</feature>
<dbReference type="EMBL" id="JBHSOC010000006">
    <property type="protein sequence ID" value="MFC5640800.1"/>
    <property type="molecule type" value="Genomic_DNA"/>
</dbReference>
<feature type="transmembrane region" description="Helical" evidence="1">
    <location>
        <begin position="147"/>
        <end position="167"/>
    </location>
</feature>
<dbReference type="PANTHER" id="PTHR14969">
    <property type="entry name" value="SPHINGOSINE-1-PHOSPHATE PHOSPHOHYDROLASE"/>
    <property type="match status" value="1"/>
</dbReference>
<dbReference type="SMART" id="SM00014">
    <property type="entry name" value="acidPPc"/>
    <property type="match status" value="1"/>
</dbReference>
<dbReference type="InterPro" id="IPR036938">
    <property type="entry name" value="PAP2/HPO_sf"/>
</dbReference>
<dbReference type="CDD" id="cd03392">
    <property type="entry name" value="PAP2_like_2"/>
    <property type="match status" value="1"/>
</dbReference>
<dbReference type="Gene3D" id="1.20.144.10">
    <property type="entry name" value="Phosphatidic acid phosphatase type 2/haloperoxidase"/>
    <property type="match status" value="1"/>
</dbReference>
<keyword evidence="4" id="KW-1185">Reference proteome</keyword>
<gene>
    <name evidence="3" type="ORF">ACFPZF_05445</name>
</gene>